<keyword evidence="2" id="KW-1133">Transmembrane helix</keyword>
<keyword evidence="2" id="KW-0812">Transmembrane</keyword>
<evidence type="ECO:0000259" key="3">
    <source>
        <dbReference type="Pfam" id="PF20152"/>
    </source>
</evidence>
<accession>A0A0D2MNT5</accession>
<gene>
    <name evidence="4" type="ORF">HYPSUDRAFT_37628</name>
</gene>
<evidence type="ECO:0000256" key="2">
    <source>
        <dbReference type="SAM" id="Phobius"/>
    </source>
</evidence>
<dbReference type="AlphaFoldDB" id="A0A0D2MNT5"/>
<feature type="transmembrane region" description="Helical" evidence="2">
    <location>
        <begin position="52"/>
        <end position="72"/>
    </location>
</feature>
<keyword evidence="2" id="KW-0472">Membrane</keyword>
<proteinExistence type="predicted"/>
<reference evidence="5" key="1">
    <citation type="submission" date="2014-04" db="EMBL/GenBank/DDBJ databases">
        <title>Evolutionary Origins and Diversification of the Mycorrhizal Mutualists.</title>
        <authorList>
            <consortium name="DOE Joint Genome Institute"/>
            <consortium name="Mycorrhizal Genomics Consortium"/>
            <person name="Kohler A."/>
            <person name="Kuo A."/>
            <person name="Nagy L.G."/>
            <person name="Floudas D."/>
            <person name="Copeland A."/>
            <person name="Barry K.W."/>
            <person name="Cichocki N."/>
            <person name="Veneault-Fourrey C."/>
            <person name="LaButti K."/>
            <person name="Lindquist E.A."/>
            <person name="Lipzen A."/>
            <person name="Lundell T."/>
            <person name="Morin E."/>
            <person name="Murat C."/>
            <person name="Riley R."/>
            <person name="Ohm R."/>
            <person name="Sun H."/>
            <person name="Tunlid A."/>
            <person name="Henrissat B."/>
            <person name="Grigoriev I.V."/>
            <person name="Hibbett D.S."/>
            <person name="Martin F."/>
        </authorList>
    </citation>
    <scope>NUCLEOTIDE SEQUENCE [LARGE SCALE GENOMIC DNA]</scope>
    <source>
        <strain evidence="5">FD-334 SS-4</strain>
    </source>
</reference>
<keyword evidence="5" id="KW-1185">Reference proteome</keyword>
<sequence>MVYYLKKRDTGFQETHNIVKRLVRLTIETGLVTASFSIITMVVAYISGDTPYYQIPMLILAKMYSNSMIAALNSRMKVVSNAQFGSPPSWNESAKPTESRQVYNTQDLAFRRSDESVSTMEDVV</sequence>
<organism evidence="4 5">
    <name type="scientific">Hypholoma sublateritium (strain FD-334 SS-4)</name>
    <dbReference type="NCBI Taxonomy" id="945553"/>
    <lineage>
        <taxon>Eukaryota</taxon>
        <taxon>Fungi</taxon>
        <taxon>Dikarya</taxon>
        <taxon>Basidiomycota</taxon>
        <taxon>Agaricomycotina</taxon>
        <taxon>Agaricomycetes</taxon>
        <taxon>Agaricomycetidae</taxon>
        <taxon>Agaricales</taxon>
        <taxon>Agaricineae</taxon>
        <taxon>Strophariaceae</taxon>
        <taxon>Hypholoma</taxon>
    </lineage>
</organism>
<dbReference type="Proteomes" id="UP000054270">
    <property type="component" value="Unassembled WGS sequence"/>
</dbReference>
<evidence type="ECO:0000313" key="4">
    <source>
        <dbReference type="EMBL" id="KJA25583.1"/>
    </source>
</evidence>
<evidence type="ECO:0000313" key="5">
    <source>
        <dbReference type="Proteomes" id="UP000054270"/>
    </source>
</evidence>
<dbReference type="OrthoDB" id="3070057at2759"/>
<feature type="domain" description="DUF6534" evidence="3">
    <location>
        <begin position="1"/>
        <end position="76"/>
    </location>
</feature>
<dbReference type="InterPro" id="IPR045339">
    <property type="entry name" value="DUF6534"/>
</dbReference>
<protein>
    <recommendedName>
        <fullName evidence="3">DUF6534 domain-containing protein</fullName>
    </recommendedName>
</protein>
<feature type="region of interest" description="Disordered" evidence="1">
    <location>
        <begin position="84"/>
        <end position="107"/>
    </location>
</feature>
<dbReference type="STRING" id="945553.A0A0D2MNT5"/>
<dbReference type="PANTHER" id="PTHR40465:SF1">
    <property type="entry name" value="DUF6534 DOMAIN-CONTAINING PROTEIN"/>
    <property type="match status" value="1"/>
</dbReference>
<feature type="transmembrane region" description="Helical" evidence="2">
    <location>
        <begin position="21"/>
        <end position="46"/>
    </location>
</feature>
<name>A0A0D2MNT5_HYPSF</name>
<dbReference type="PANTHER" id="PTHR40465">
    <property type="entry name" value="CHROMOSOME 1, WHOLE GENOME SHOTGUN SEQUENCE"/>
    <property type="match status" value="1"/>
</dbReference>
<dbReference type="Pfam" id="PF20152">
    <property type="entry name" value="DUF6534"/>
    <property type="match status" value="1"/>
</dbReference>
<evidence type="ECO:0000256" key="1">
    <source>
        <dbReference type="SAM" id="MobiDB-lite"/>
    </source>
</evidence>
<dbReference type="EMBL" id="KN817531">
    <property type="protein sequence ID" value="KJA25583.1"/>
    <property type="molecule type" value="Genomic_DNA"/>
</dbReference>